<proteinExistence type="inferred from homology"/>
<accession>A0ABW3XZ39</accession>
<dbReference type="InterPro" id="IPR000297">
    <property type="entry name" value="PPIase_PpiC"/>
</dbReference>
<evidence type="ECO:0000256" key="8">
    <source>
        <dbReference type="ARBA" id="ARBA00038408"/>
    </source>
</evidence>
<dbReference type="GO" id="GO:0003755">
    <property type="term" value="F:peptidyl-prolyl cis-trans isomerase activity"/>
    <property type="evidence" value="ECO:0007669"/>
    <property type="project" value="UniProtKB-EC"/>
</dbReference>
<keyword evidence="6 12" id="KW-0472">Membrane</keyword>
<evidence type="ECO:0000256" key="10">
    <source>
        <dbReference type="ARBA" id="ARBA00042775"/>
    </source>
</evidence>
<sequence length="714" mass="80302">MAVLSKIRERSVFLIIIIALALFSFVLSGIFDSNSPLFNKNVENIGEVNGDPITREEFAQEVELIRSRSNGRSNEMMNVDIAWNNLVRQKLYKSQLDKSGIVVGEKDIWDAIVAQVQLQNSPMFMNEVGMFDEEKLKEYVATLKESANDSEQDKLAWLNWLNYEKNVKANLEQNTYNSLVNAGLTSTTKEAERDYTFKNTNVDIDYVYVPFSNIPDSLVNITEGDIKSYIKAHAKDYPTDASRDIQFVSFNVAPSAEDEAALKQELIDLISNREEYSNAAKTTVTLTGFSEATNLNDFFSTNSSDTPLDQNFYTSTKLTPTLRDSLFNRDLNKVYGPYKENGFYKLSKVTGVKQLPDSVKASHILIPFVGSAIADPTVTMNDEDAKVYADSLFNVVKTDKAKFENIAKELSADKVSGEKGGDLGWFVYTTMIPEFRDYVFENKVGDVGVVKSQFGYHIIRIDGQKNPQKNVQIATFTRRIEPSEATENDFFEKAETFASDLTSGKDITELAKEKGYFVMPVMNLKEFDHNVSSLGSQRQIVRWLYEEGTKENDVKRFDIENGYAVVKLNKINKKGSHSASTVQAVRAKLINDKKVEIIKERSNGALDDIAKQNNTEVKSAMAVSPASPVLPGEGRFVNVAGVATQLNENSEPYTVTDQTGVVFVKVNKKTTPTILENYMNNKQILERQLKSRNAQVYNSIKENAEIEDNRAVFY</sequence>
<dbReference type="InterPro" id="IPR052029">
    <property type="entry name" value="PpiD_chaperone"/>
</dbReference>
<keyword evidence="11 14" id="KW-0413">Isomerase</keyword>
<evidence type="ECO:0000256" key="2">
    <source>
        <dbReference type="ARBA" id="ARBA00022475"/>
    </source>
</evidence>
<dbReference type="PROSITE" id="PS50198">
    <property type="entry name" value="PPIC_PPIASE_2"/>
    <property type="match status" value="1"/>
</dbReference>
<dbReference type="Pfam" id="PF13616">
    <property type="entry name" value="Rotamase_3"/>
    <property type="match status" value="1"/>
</dbReference>
<evidence type="ECO:0000313" key="14">
    <source>
        <dbReference type="EMBL" id="MFD1314847.1"/>
    </source>
</evidence>
<dbReference type="Pfam" id="PF13623">
    <property type="entry name" value="SurA_N_2"/>
    <property type="match status" value="1"/>
</dbReference>
<reference evidence="15" key="1">
    <citation type="journal article" date="2019" name="Int. J. Syst. Evol. Microbiol.">
        <title>The Global Catalogue of Microorganisms (GCM) 10K type strain sequencing project: providing services to taxonomists for standard genome sequencing and annotation.</title>
        <authorList>
            <consortium name="The Broad Institute Genomics Platform"/>
            <consortium name="The Broad Institute Genome Sequencing Center for Infectious Disease"/>
            <person name="Wu L."/>
            <person name="Ma J."/>
        </authorList>
    </citation>
    <scope>NUCLEOTIDE SEQUENCE [LARGE SCALE GENOMIC DNA]</scope>
    <source>
        <strain evidence="15">CCUG 61485</strain>
    </source>
</reference>
<comment type="subcellular location">
    <subcellularLocation>
        <location evidence="1">Cell inner membrane</location>
        <topology evidence="1">Single-pass type II membrane protein</topology>
        <orientation evidence="1">Periplasmic side</orientation>
    </subcellularLocation>
</comment>
<keyword evidence="2" id="KW-1003">Cell membrane</keyword>
<evidence type="ECO:0000256" key="4">
    <source>
        <dbReference type="ARBA" id="ARBA00022692"/>
    </source>
</evidence>
<dbReference type="RefSeq" id="WP_377176773.1">
    <property type="nucleotide sequence ID" value="NZ_JBHTMY010000002.1"/>
</dbReference>
<evidence type="ECO:0000259" key="13">
    <source>
        <dbReference type="PROSITE" id="PS50198"/>
    </source>
</evidence>
<dbReference type="SUPFAM" id="SSF109998">
    <property type="entry name" value="Triger factor/SurA peptide-binding domain-like"/>
    <property type="match status" value="1"/>
</dbReference>
<dbReference type="PANTHER" id="PTHR47529:SF1">
    <property type="entry name" value="PERIPLASMIC CHAPERONE PPID"/>
    <property type="match status" value="1"/>
</dbReference>
<comment type="caution">
    <text evidence="14">The sequence shown here is derived from an EMBL/GenBank/DDBJ whole genome shotgun (WGS) entry which is preliminary data.</text>
</comment>
<keyword evidence="3" id="KW-0997">Cell inner membrane</keyword>
<evidence type="ECO:0000256" key="7">
    <source>
        <dbReference type="ARBA" id="ARBA00023186"/>
    </source>
</evidence>
<keyword evidence="15" id="KW-1185">Reference proteome</keyword>
<dbReference type="Gene3D" id="3.10.50.40">
    <property type="match status" value="1"/>
</dbReference>
<comment type="similarity">
    <text evidence="8">Belongs to the PpiD chaperone family.</text>
</comment>
<evidence type="ECO:0000256" key="1">
    <source>
        <dbReference type="ARBA" id="ARBA00004382"/>
    </source>
</evidence>
<dbReference type="InterPro" id="IPR046357">
    <property type="entry name" value="PPIase_dom_sf"/>
</dbReference>
<name>A0ABW3XZ39_9FLAO</name>
<evidence type="ECO:0000256" key="11">
    <source>
        <dbReference type="PROSITE-ProRule" id="PRU00278"/>
    </source>
</evidence>
<organism evidence="14 15">
    <name type="scientific">Namhaeicola litoreus</name>
    <dbReference type="NCBI Taxonomy" id="1052145"/>
    <lineage>
        <taxon>Bacteria</taxon>
        <taxon>Pseudomonadati</taxon>
        <taxon>Bacteroidota</taxon>
        <taxon>Flavobacteriia</taxon>
        <taxon>Flavobacteriales</taxon>
        <taxon>Flavobacteriaceae</taxon>
        <taxon>Namhaeicola</taxon>
    </lineage>
</organism>
<feature type="transmembrane region" description="Helical" evidence="12">
    <location>
        <begin position="12"/>
        <end position="31"/>
    </location>
</feature>
<evidence type="ECO:0000256" key="12">
    <source>
        <dbReference type="SAM" id="Phobius"/>
    </source>
</evidence>
<evidence type="ECO:0000256" key="6">
    <source>
        <dbReference type="ARBA" id="ARBA00023136"/>
    </source>
</evidence>
<evidence type="ECO:0000313" key="15">
    <source>
        <dbReference type="Proteomes" id="UP001597201"/>
    </source>
</evidence>
<keyword evidence="7" id="KW-0143">Chaperone</keyword>
<evidence type="ECO:0000256" key="5">
    <source>
        <dbReference type="ARBA" id="ARBA00022989"/>
    </source>
</evidence>
<keyword evidence="11" id="KW-0697">Rotamase</keyword>
<dbReference type="InterPro" id="IPR027304">
    <property type="entry name" value="Trigger_fact/SurA_dom_sf"/>
</dbReference>
<dbReference type="PANTHER" id="PTHR47529">
    <property type="entry name" value="PEPTIDYL-PROLYL CIS-TRANS ISOMERASE D"/>
    <property type="match status" value="1"/>
</dbReference>
<dbReference type="Proteomes" id="UP001597201">
    <property type="component" value="Unassembled WGS sequence"/>
</dbReference>
<dbReference type="EMBL" id="JBHTMY010000002">
    <property type="protein sequence ID" value="MFD1314847.1"/>
    <property type="molecule type" value="Genomic_DNA"/>
</dbReference>
<dbReference type="SUPFAM" id="SSF54534">
    <property type="entry name" value="FKBP-like"/>
    <property type="match status" value="1"/>
</dbReference>
<gene>
    <name evidence="14" type="ORF">ACFQ39_04415</name>
</gene>
<protein>
    <recommendedName>
        <fullName evidence="9">Periplasmic chaperone PpiD</fullName>
    </recommendedName>
    <alternativeName>
        <fullName evidence="10">Periplasmic folding chaperone</fullName>
    </alternativeName>
</protein>
<evidence type="ECO:0000256" key="3">
    <source>
        <dbReference type="ARBA" id="ARBA00022519"/>
    </source>
</evidence>
<feature type="domain" description="PpiC" evidence="13">
    <location>
        <begin position="356"/>
        <end position="463"/>
    </location>
</feature>
<keyword evidence="4 12" id="KW-0812">Transmembrane</keyword>
<keyword evidence="5 12" id="KW-1133">Transmembrane helix</keyword>
<evidence type="ECO:0000256" key="9">
    <source>
        <dbReference type="ARBA" id="ARBA00040743"/>
    </source>
</evidence>